<evidence type="ECO:0000256" key="2">
    <source>
        <dbReference type="SAM" id="Phobius"/>
    </source>
</evidence>
<evidence type="ECO:0000313" key="4">
    <source>
        <dbReference type="Proteomes" id="UP001457282"/>
    </source>
</evidence>
<dbReference type="Proteomes" id="UP001457282">
    <property type="component" value="Unassembled WGS sequence"/>
</dbReference>
<evidence type="ECO:0000313" key="3">
    <source>
        <dbReference type="EMBL" id="KAK9928812.1"/>
    </source>
</evidence>
<keyword evidence="4" id="KW-1185">Reference proteome</keyword>
<feature type="region of interest" description="Disordered" evidence="1">
    <location>
        <begin position="191"/>
        <end position="210"/>
    </location>
</feature>
<evidence type="ECO:0000256" key="1">
    <source>
        <dbReference type="SAM" id="MobiDB-lite"/>
    </source>
</evidence>
<name>A0AAW1WWR1_RUBAR</name>
<feature type="region of interest" description="Disordered" evidence="1">
    <location>
        <begin position="79"/>
        <end position="142"/>
    </location>
</feature>
<dbReference type="AlphaFoldDB" id="A0AAW1WWR1"/>
<dbReference type="EMBL" id="JBEDUW010000005">
    <property type="protein sequence ID" value="KAK9928812.1"/>
    <property type="molecule type" value="Genomic_DNA"/>
</dbReference>
<accession>A0AAW1WWR1</accession>
<keyword evidence="2" id="KW-1133">Transmembrane helix</keyword>
<protein>
    <submittedName>
        <fullName evidence="3">Uncharacterized protein</fullName>
    </submittedName>
</protein>
<feature type="compositionally biased region" description="Polar residues" evidence="1">
    <location>
        <begin position="191"/>
        <end position="205"/>
    </location>
</feature>
<feature type="transmembrane region" description="Helical" evidence="2">
    <location>
        <begin position="214"/>
        <end position="234"/>
    </location>
</feature>
<comment type="caution">
    <text evidence="3">The sequence shown here is derived from an EMBL/GenBank/DDBJ whole genome shotgun (WGS) entry which is preliminary data.</text>
</comment>
<organism evidence="3 4">
    <name type="scientific">Rubus argutus</name>
    <name type="common">Southern blackberry</name>
    <dbReference type="NCBI Taxonomy" id="59490"/>
    <lineage>
        <taxon>Eukaryota</taxon>
        <taxon>Viridiplantae</taxon>
        <taxon>Streptophyta</taxon>
        <taxon>Embryophyta</taxon>
        <taxon>Tracheophyta</taxon>
        <taxon>Spermatophyta</taxon>
        <taxon>Magnoliopsida</taxon>
        <taxon>eudicotyledons</taxon>
        <taxon>Gunneridae</taxon>
        <taxon>Pentapetalae</taxon>
        <taxon>rosids</taxon>
        <taxon>fabids</taxon>
        <taxon>Rosales</taxon>
        <taxon>Rosaceae</taxon>
        <taxon>Rosoideae</taxon>
        <taxon>Rosoideae incertae sedis</taxon>
        <taxon>Rubus</taxon>
    </lineage>
</organism>
<sequence>MSSSSNQAHAISTACFYCGSSTHEAIDCEFYVAAVGQEIINEQLYSVGKYNDKVFPSWLNLQPLYPYGKRDVESYPSVNTPAKPYQGGNHGYLGPSPFPNRAPNPMYSQGTSTSQAPQRKSYYQPPPGFEHNGGQQAQDMEEPSMREMLNALTRSQLKSDQKHDSLCDQVSMLNQGMRKLELEVGNISKQLQTRPQGALPSQTEQNSRHESAKAITLSIMIPMLIMMLSLHLLLS</sequence>
<keyword evidence="2" id="KW-0472">Membrane</keyword>
<gene>
    <name evidence="3" type="ORF">M0R45_025932</name>
</gene>
<feature type="compositionally biased region" description="Polar residues" evidence="1">
    <location>
        <begin position="106"/>
        <end position="118"/>
    </location>
</feature>
<keyword evidence="2" id="KW-0812">Transmembrane</keyword>
<proteinExistence type="predicted"/>
<reference evidence="3 4" key="1">
    <citation type="journal article" date="2023" name="G3 (Bethesda)">
        <title>A chromosome-length genome assembly and annotation of blackberry (Rubus argutus, cv. 'Hillquist').</title>
        <authorList>
            <person name="Bruna T."/>
            <person name="Aryal R."/>
            <person name="Dudchenko O."/>
            <person name="Sargent D.J."/>
            <person name="Mead D."/>
            <person name="Buti M."/>
            <person name="Cavallini A."/>
            <person name="Hytonen T."/>
            <person name="Andres J."/>
            <person name="Pham M."/>
            <person name="Weisz D."/>
            <person name="Mascagni F."/>
            <person name="Usai G."/>
            <person name="Natali L."/>
            <person name="Bassil N."/>
            <person name="Fernandez G.E."/>
            <person name="Lomsadze A."/>
            <person name="Armour M."/>
            <person name="Olukolu B."/>
            <person name="Poorten T."/>
            <person name="Britton C."/>
            <person name="Davik J."/>
            <person name="Ashrafi H."/>
            <person name="Aiden E.L."/>
            <person name="Borodovsky M."/>
            <person name="Worthington M."/>
        </authorList>
    </citation>
    <scope>NUCLEOTIDE SEQUENCE [LARGE SCALE GENOMIC DNA]</scope>
    <source>
        <strain evidence="3">PI 553951</strain>
    </source>
</reference>